<evidence type="ECO:0000313" key="3">
    <source>
        <dbReference type="EMBL" id="CAF3783212.1"/>
    </source>
</evidence>
<dbReference type="EMBL" id="CAJOBG010000239">
    <property type="protein sequence ID" value="CAF3783212.1"/>
    <property type="molecule type" value="Genomic_DNA"/>
</dbReference>
<feature type="region of interest" description="Disordered" evidence="1">
    <location>
        <begin position="97"/>
        <end position="139"/>
    </location>
</feature>
<keyword evidence="2" id="KW-0732">Signal</keyword>
<feature type="compositionally biased region" description="Acidic residues" evidence="1">
    <location>
        <begin position="481"/>
        <end position="496"/>
    </location>
</feature>
<feature type="region of interest" description="Disordered" evidence="1">
    <location>
        <begin position="1150"/>
        <end position="1215"/>
    </location>
</feature>
<comment type="caution">
    <text evidence="3">The sequence shown here is derived from an EMBL/GenBank/DDBJ whole genome shotgun (WGS) entry which is preliminary data.</text>
</comment>
<feature type="compositionally biased region" description="Basic residues" evidence="1">
    <location>
        <begin position="959"/>
        <end position="984"/>
    </location>
</feature>
<feature type="region of interest" description="Disordered" evidence="1">
    <location>
        <begin position="755"/>
        <end position="780"/>
    </location>
</feature>
<evidence type="ECO:0000256" key="2">
    <source>
        <dbReference type="SAM" id="SignalP"/>
    </source>
</evidence>
<feature type="compositionally biased region" description="Pro residues" evidence="1">
    <location>
        <begin position="1159"/>
        <end position="1169"/>
    </location>
</feature>
<feature type="region of interest" description="Disordered" evidence="1">
    <location>
        <begin position="402"/>
        <end position="434"/>
    </location>
</feature>
<feature type="compositionally biased region" description="Polar residues" evidence="1">
    <location>
        <begin position="188"/>
        <end position="197"/>
    </location>
</feature>
<feature type="region of interest" description="Disordered" evidence="1">
    <location>
        <begin position="608"/>
        <end position="644"/>
    </location>
</feature>
<feature type="compositionally biased region" description="Basic and acidic residues" evidence="1">
    <location>
        <begin position="985"/>
        <end position="1000"/>
    </location>
</feature>
<feature type="region of interest" description="Disordered" evidence="1">
    <location>
        <begin position="449"/>
        <end position="501"/>
    </location>
</feature>
<reference evidence="3" key="1">
    <citation type="submission" date="2021-02" db="EMBL/GenBank/DDBJ databases">
        <authorList>
            <person name="Nowell W R."/>
        </authorList>
    </citation>
    <scope>NUCLEOTIDE SEQUENCE</scope>
</reference>
<feature type="compositionally biased region" description="Low complexity" evidence="1">
    <location>
        <begin position="51"/>
        <end position="67"/>
    </location>
</feature>
<feature type="compositionally biased region" description="Basic and acidic residues" evidence="1">
    <location>
        <begin position="1192"/>
        <end position="1215"/>
    </location>
</feature>
<feature type="compositionally biased region" description="Basic residues" evidence="1">
    <location>
        <begin position="120"/>
        <end position="132"/>
    </location>
</feature>
<name>A0A819AED1_9BILA</name>
<feature type="compositionally biased region" description="Basic and acidic residues" evidence="1">
    <location>
        <begin position="103"/>
        <end position="119"/>
    </location>
</feature>
<dbReference type="Proteomes" id="UP000663866">
    <property type="component" value="Unassembled WGS sequence"/>
</dbReference>
<feature type="compositionally biased region" description="Polar residues" evidence="1">
    <location>
        <begin position="171"/>
        <end position="180"/>
    </location>
</feature>
<feature type="region of interest" description="Disordered" evidence="1">
    <location>
        <begin position="39"/>
        <end position="67"/>
    </location>
</feature>
<feature type="region of interest" description="Disordered" evidence="1">
    <location>
        <begin position="858"/>
        <end position="881"/>
    </location>
</feature>
<feature type="compositionally biased region" description="Basic and acidic residues" evidence="1">
    <location>
        <begin position="523"/>
        <end position="541"/>
    </location>
</feature>
<feature type="chain" id="PRO_5032896467" evidence="2">
    <location>
        <begin position="22"/>
        <end position="1215"/>
    </location>
</feature>
<feature type="region of interest" description="Disordered" evidence="1">
    <location>
        <begin position="516"/>
        <end position="543"/>
    </location>
</feature>
<feature type="compositionally biased region" description="Basic residues" evidence="1">
    <location>
        <begin position="464"/>
        <end position="476"/>
    </location>
</feature>
<keyword evidence="4" id="KW-1185">Reference proteome</keyword>
<protein>
    <submittedName>
        <fullName evidence="3">Uncharacterized protein</fullName>
    </submittedName>
</protein>
<proteinExistence type="predicted"/>
<dbReference type="AlphaFoldDB" id="A0A819AED1"/>
<evidence type="ECO:0000256" key="1">
    <source>
        <dbReference type="SAM" id="MobiDB-lite"/>
    </source>
</evidence>
<evidence type="ECO:0000313" key="4">
    <source>
        <dbReference type="Proteomes" id="UP000663866"/>
    </source>
</evidence>
<accession>A0A819AED1</accession>
<organism evidence="3 4">
    <name type="scientific">Rotaria magnacalcarata</name>
    <dbReference type="NCBI Taxonomy" id="392030"/>
    <lineage>
        <taxon>Eukaryota</taxon>
        <taxon>Metazoa</taxon>
        <taxon>Spiralia</taxon>
        <taxon>Gnathifera</taxon>
        <taxon>Rotifera</taxon>
        <taxon>Eurotatoria</taxon>
        <taxon>Bdelloidea</taxon>
        <taxon>Philodinida</taxon>
        <taxon>Philodinidae</taxon>
        <taxon>Rotaria</taxon>
    </lineage>
</organism>
<gene>
    <name evidence="3" type="ORF">OVN521_LOCUS2896</name>
</gene>
<feature type="signal peptide" evidence="2">
    <location>
        <begin position="1"/>
        <end position="21"/>
    </location>
</feature>
<feature type="region of interest" description="Disordered" evidence="1">
    <location>
        <begin position="804"/>
        <end position="831"/>
    </location>
</feature>
<feature type="region of interest" description="Disordered" evidence="1">
    <location>
        <begin position="161"/>
        <end position="303"/>
    </location>
</feature>
<feature type="compositionally biased region" description="Polar residues" evidence="1">
    <location>
        <begin position="277"/>
        <end position="290"/>
    </location>
</feature>
<feature type="region of interest" description="Disordered" evidence="1">
    <location>
        <begin position="938"/>
        <end position="1046"/>
    </location>
</feature>
<sequence length="1215" mass="139893">MELSLFYFAFIPFILLSTADSTEVDSQCSLPRRLLSLGGFNSPSAEKKSHSISTSSKSPAASPPKYARTMDAHGLTVYVQPETSKVLGQKGRSYTHLLKSKSHGNEEKLKLKQPQIEKKKQLKKKNSTRHKSSGSTKTKELVVVNDDDLHRCETLLRIDSTSKVDKKSKQSRTSQSNQIKMKSPKIKNATNETTKIVTKNAAAASKPLPVDDKKAKVSKINSKTNPDEKKKSKKPLVTKTSEDVPLTPSVNNIPIKTTSSPPKPTKNKKSQEVIPETVNTINETTESSSAHPDGVDNGNEKQHPSVVGRAYHFVKNVFQLSDDALSDNHTHKNPIIDLTDEHQQYQSRKLLSINDDVQSMIMNNDKSNDEFDLYSSDKNLNSTTDDDLSFVAASISKRHLLSVKKNKQSMSSKSANGKENKSNPGNNVTKPKVGWAYRYRISRYNEAQKMQQNKNKIKGEGKSKHSQHQRQSKSKRKLLEYDSDQDSSWDDDDDDLSNQNTANTITITETFVPKRQLLKSKRKDKDEQTTNKNENDPDKTYKFRRMKSLEESTDPILIVQSYDSGLYKPRVGWQFRYRVSRYIDSLRESIREDQERLKLGLQAIKRKTPQELSGRRKRVLDKPFASDPSELKKQPEQNINTQENKPNVGWRYRYRINKMVEAKKRGDYVDDEKEKREERIKEKTKPISPTKHEDVEIIERENERDPELRQINDEGRRVGWAYRYRIRRKLDHLKQQQTESGIAFDLATLSTKFDKNVLEPKPKPKPKPKPTEEKIIEPIIGIQKNNTKSVGWQYRYRVSKMNETLKQNKSKTSKKQNQDQTSTDPILDSDLSKLTPEERSVGWKYRYRIRRKIDSLNSADHRDNEKHSRKRSSKSKNQDNVKESIEKILNIDDIHETPFMEYFRRASSHIVFGLLPVAKKSVCILPLPITFSFCEEEQEEEEKQEEHDDQSVQPTEKSKKIKIKKLKTKKEHRAKQFIRSHRTKLGADDKDTERRVDETMRTLYKKPSLPPPQTPLSTPNNEKSLKTKRKQQSKKPNYNEQKNHFHEEHSINKKIGVETKKNKNKKQFQLLGKKIKTKRKQHTFRMCPFAMPPAVKTPTTTATTTQPPRLRTLSEFIQEEASTLFGGTHISSKKYENINDEIEEVNEIIQERSKLEPVTPSPPPPPLPAAAPMDSELSSAEDHSTLSNNESKIIEEYPEKKVDDMLDLENDHNSS</sequence>